<evidence type="ECO:0000256" key="5">
    <source>
        <dbReference type="ARBA" id="ARBA00023244"/>
    </source>
</evidence>
<dbReference type="InterPro" id="IPR000878">
    <property type="entry name" value="4pyrrol_Mease"/>
</dbReference>
<dbReference type="PANTHER" id="PTHR45790:SF3">
    <property type="entry name" value="S-ADENOSYL-L-METHIONINE-DEPENDENT UROPORPHYRINOGEN III METHYLTRANSFERASE, CHLOROPLASTIC"/>
    <property type="match status" value="1"/>
</dbReference>
<dbReference type="InterPro" id="IPR003754">
    <property type="entry name" value="4pyrrol_synth_uPrphyn_synth"/>
</dbReference>
<dbReference type="FunFam" id="3.40.1010.10:FF:000001">
    <property type="entry name" value="Siroheme synthase"/>
    <property type="match status" value="1"/>
</dbReference>
<reference evidence="9 10" key="1">
    <citation type="submission" date="2018-11" db="EMBL/GenBank/DDBJ databases">
        <title>Novel Erysipelotrichaceae bacterium isolated from small intestine of a swine.</title>
        <authorList>
            <person name="Kim J.S."/>
            <person name="Choe H."/>
            <person name="Lee Y.R."/>
            <person name="Kim K.M."/>
            <person name="Park D.S."/>
        </authorList>
    </citation>
    <scope>NUCLEOTIDE SEQUENCE [LARGE SCALE GENOMIC DNA]</scope>
    <source>
        <strain evidence="9 10">SG0102</strain>
    </source>
</reference>
<dbReference type="InParanoid" id="A0A3G9JNV0"/>
<keyword evidence="3 6" id="KW-0808">Transferase</keyword>
<dbReference type="PANTHER" id="PTHR45790">
    <property type="entry name" value="SIROHEME SYNTHASE-RELATED"/>
    <property type="match status" value="1"/>
</dbReference>
<dbReference type="SUPFAM" id="SSF53790">
    <property type="entry name" value="Tetrapyrrole methylase"/>
    <property type="match status" value="1"/>
</dbReference>
<sequence>METKGFVYIAGSGPGNKDYITVKAYEVLQNCDCVIYDALIDQELLSHTKVGCEKIYVGKMAGKHYASQDEINDLIIQKAHTHQVVLRLKGGDPFVFGRGGEEAEALIKAGIDFELIPGVTSAVAVPEMAGIPVTHRGVSRQVSIITGHVKEGTIDQHVNFQALAQSSGTLVFLMGLHALPIIVSSLLSAGQEASTPCAIISNGTKESEHVLRASLGDIEEKAKSDPLCVTPAIIVVGETSRYDFRSQAQRPLSHTSVSIVGTIDFNTRMGTLVKRYGAHCHSYPIVKIQPVHQETLEEKIAHLQDYTMLVFTSRNTIRLFFETFYEKGYDLRLLSSLKIAVIGEATAMYLKDYHFHADYIPDVYTSQALGELLTKVTTTQDRLLIPRALKGNDVLSTILSAAHRSFDEFALYDTVIDFPHPGLCEDDYLIFASSQGLKGYFEAGGQVSSHTQVICIGPYTAKMATRYPINHWILAQEASRQGILATLLEGVQHAKI</sequence>
<dbReference type="GO" id="GO:0032259">
    <property type="term" value="P:methylation"/>
    <property type="evidence" value="ECO:0007669"/>
    <property type="project" value="UniProtKB-KW"/>
</dbReference>
<accession>A0A3G9JNV0</accession>
<dbReference type="PROSITE" id="PS00840">
    <property type="entry name" value="SUMT_2"/>
    <property type="match status" value="1"/>
</dbReference>
<feature type="domain" description="Tetrapyrrole biosynthesis uroporphyrinogen III synthase" evidence="8">
    <location>
        <begin position="270"/>
        <end position="484"/>
    </location>
</feature>
<dbReference type="SUPFAM" id="SSF69618">
    <property type="entry name" value="HemD-like"/>
    <property type="match status" value="1"/>
</dbReference>
<dbReference type="Pfam" id="PF00590">
    <property type="entry name" value="TP_methylase"/>
    <property type="match status" value="1"/>
</dbReference>
<name>A0A3G9JNV0_9FIRM</name>
<proteinExistence type="inferred from homology"/>
<dbReference type="GO" id="GO:0004852">
    <property type="term" value="F:uroporphyrinogen-III synthase activity"/>
    <property type="evidence" value="ECO:0007669"/>
    <property type="project" value="InterPro"/>
</dbReference>
<evidence type="ECO:0000256" key="2">
    <source>
        <dbReference type="ARBA" id="ARBA00022603"/>
    </source>
</evidence>
<dbReference type="NCBIfam" id="TIGR01469">
    <property type="entry name" value="cobA_cysG_Cterm"/>
    <property type="match status" value="1"/>
</dbReference>
<dbReference type="InterPro" id="IPR014777">
    <property type="entry name" value="4pyrrole_Mease_sub1"/>
</dbReference>
<dbReference type="Proteomes" id="UP000268059">
    <property type="component" value="Chromosome"/>
</dbReference>
<dbReference type="GO" id="GO:0019354">
    <property type="term" value="P:siroheme biosynthetic process"/>
    <property type="evidence" value="ECO:0007669"/>
    <property type="project" value="InterPro"/>
</dbReference>
<evidence type="ECO:0000313" key="10">
    <source>
        <dbReference type="Proteomes" id="UP000268059"/>
    </source>
</evidence>
<evidence type="ECO:0000256" key="3">
    <source>
        <dbReference type="ARBA" id="ARBA00022679"/>
    </source>
</evidence>
<feature type="domain" description="Tetrapyrrole methylase" evidence="7">
    <location>
        <begin position="7"/>
        <end position="218"/>
    </location>
</feature>
<evidence type="ECO:0000256" key="6">
    <source>
        <dbReference type="RuleBase" id="RU003960"/>
    </source>
</evidence>
<keyword evidence="4" id="KW-0949">S-adenosyl-L-methionine</keyword>
<evidence type="ECO:0000256" key="4">
    <source>
        <dbReference type="ARBA" id="ARBA00022691"/>
    </source>
</evidence>
<keyword evidence="2 6" id="KW-0489">Methyltransferase</keyword>
<dbReference type="AlphaFoldDB" id="A0A3G9JNV0"/>
<keyword evidence="10" id="KW-1185">Reference proteome</keyword>
<dbReference type="InterPro" id="IPR014776">
    <property type="entry name" value="4pyrrole_Mease_sub2"/>
</dbReference>
<evidence type="ECO:0000313" key="9">
    <source>
        <dbReference type="EMBL" id="BBH25918.1"/>
    </source>
</evidence>
<dbReference type="Gene3D" id="3.40.50.10090">
    <property type="match status" value="2"/>
</dbReference>
<evidence type="ECO:0000259" key="7">
    <source>
        <dbReference type="Pfam" id="PF00590"/>
    </source>
</evidence>
<comment type="similarity">
    <text evidence="6">Belongs to the precorrin methyltransferase family.</text>
</comment>
<dbReference type="RefSeq" id="WP_162300182.1">
    <property type="nucleotide sequence ID" value="NZ_AP019309.1"/>
</dbReference>
<dbReference type="EC" id="2.1.1.107" evidence="1"/>
<dbReference type="NCBIfam" id="NF004790">
    <property type="entry name" value="PRK06136.1"/>
    <property type="match status" value="1"/>
</dbReference>
<evidence type="ECO:0000256" key="1">
    <source>
        <dbReference type="ARBA" id="ARBA00012162"/>
    </source>
</evidence>
<dbReference type="Gene3D" id="3.30.950.10">
    <property type="entry name" value="Methyltransferase, Cobalt-precorrin-4 Transmethylase, Domain 2"/>
    <property type="match status" value="1"/>
</dbReference>
<dbReference type="InterPro" id="IPR036108">
    <property type="entry name" value="4pyrrol_syn_uPrphyn_synt_sf"/>
</dbReference>
<gene>
    <name evidence="9" type="primary">cobA</name>
    <name evidence="9" type="synonym">hemD</name>
    <name evidence="9" type="ORF">SG0102_08520</name>
</gene>
<dbReference type="FunCoup" id="A0A3G9JNV0">
    <property type="interactions" value="348"/>
</dbReference>
<dbReference type="Pfam" id="PF02602">
    <property type="entry name" value="HEM4"/>
    <property type="match status" value="1"/>
</dbReference>
<dbReference type="KEGG" id="ebm:SG0102_08520"/>
<dbReference type="InterPro" id="IPR003043">
    <property type="entry name" value="Uropor_MeTrfase_CS"/>
</dbReference>
<dbReference type="InterPro" id="IPR035996">
    <property type="entry name" value="4pyrrol_Methylase_sf"/>
</dbReference>
<protein>
    <recommendedName>
        <fullName evidence="1">uroporphyrinogen-III C-methyltransferase</fullName>
        <ecNumber evidence="1">2.1.1.107</ecNumber>
    </recommendedName>
</protein>
<dbReference type="EMBL" id="AP019309">
    <property type="protein sequence ID" value="BBH25918.1"/>
    <property type="molecule type" value="Genomic_DNA"/>
</dbReference>
<dbReference type="Gene3D" id="3.40.1010.10">
    <property type="entry name" value="Cobalt-precorrin-4 Transmethylase, Domain 1"/>
    <property type="match status" value="1"/>
</dbReference>
<organism evidence="9 10">
    <name type="scientific">Intestinibaculum porci</name>
    <dbReference type="NCBI Taxonomy" id="2487118"/>
    <lineage>
        <taxon>Bacteria</taxon>
        <taxon>Bacillati</taxon>
        <taxon>Bacillota</taxon>
        <taxon>Erysipelotrichia</taxon>
        <taxon>Erysipelotrichales</taxon>
        <taxon>Erysipelotrichaceae</taxon>
        <taxon>Intestinibaculum</taxon>
    </lineage>
</organism>
<dbReference type="GO" id="GO:0004851">
    <property type="term" value="F:uroporphyrin-III C-methyltransferase activity"/>
    <property type="evidence" value="ECO:0007669"/>
    <property type="project" value="UniProtKB-EC"/>
</dbReference>
<dbReference type="InterPro" id="IPR050161">
    <property type="entry name" value="Siro_Cobalamin_biosynth"/>
</dbReference>
<keyword evidence="5" id="KW-0627">Porphyrin biosynthesis</keyword>
<dbReference type="CDD" id="cd11642">
    <property type="entry name" value="SUMT"/>
    <property type="match status" value="1"/>
</dbReference>
<dbReference type="CDD" id="cd06578">
    <property type="entry name" value="HemD"/>
    <property type="match status" value="1"/>
</dbReference>
<evidence type="ECO:0000259" key="8">
    <source>
        <dbReference type="Pfam" id="PF02602"/>
    </source>
</evidence>
<dbReference type="InterPro" id="IPR006366">
    <property type="entry name" value="CobA/CysG_C"/>
</dbReference>